<dbReference type="GO" id="GO:0003983">
    <property type="term" value="F:UTP:glucose-1-phosphate uridylyltransferase activity"/>
    <property type="evidence" value="ECO:0007669"/>
    <property type="project" value="UniProtKB-EC"/>
</dbReference>
<dbReference type="Proteomes" id="UP000005573">
    <property type="component" value="Unassembled WGS sequence"/>
</dbReference>
<dbReference type="InterPro" id="IPR005771">
    <property type="entry name" value="GalU_uridylyltTrfase_bac/arc"/>
</dbReference>
<dbReference type="EC" id="2.7.7.9" evidence="2"/>
<keyword evidence="4" id="KW-0548">Nucleotidyltransferase</keyword>
<protein>
    <recommendedName>
        <fullName evidence="2">UTP--glucose-1-phosphate uridylyltransferase</fullName>
        <ecNumber evidence="2">2.7.7.9</ecNumber>
    </recommendedName>
</protein>
<evidence type="ECO:0000313" key="8">
    <source>
        <dbReference type="Proteomes" id="UP000005573"/>
    </source>
</evidence>
<dbReference type="GO" id="GO:0006011">
    <property type="term" value="P:UDP-alpha-D-glucose metabolic process"/>
    <property type="evidence" value="ECO:0007669"/>
    <property type="project" value="InterPro"/>
</dbReference>
<keyword evidence="3 7" id="KW-0808">Transferase</keyword>
<dbReference type="InterPro" id="IPR029044">
    <property type="entry name" value="Nucleotide-diphossugar_trans"/>
</dbReference>
<evidence type="ECO:0000256" key="3">
    <source>
        <dbReference type="ARBA" id="ARBA00022679"/>
    </source>
</evidence>
<evidence type="ECO:0000259" key="6">
    <source>
        <dbReference type="Pfam" id="PF00483"/>
    </source>
</evidence>
<dbReference type="InterPro" id="IPR005835">
    <property type="entry name" value="NTP_transferase_dom"/>
</dbReference>
<evidence type="ECO:0000313" key="7">
    <source>
        <dbReference type="EMBL" id="EFU80858.1"/>
    </source>
</evidence>
<organism evidence="7 8">
    <name type="scientific">Mobiluncus curtisii ATCC 51333</name>
    <dbReference type="NCBI Taxonomy" id="887326"/>
    <lineage>
        <taxon>Bacteria</taxon>
        <taxon>Bacillati</taxon>
        <taxon>Actinomycetota</taxon>
        <taxon>Actinomycetes</taxon>
        <taxon>Actinomycetales</taxon>
        <taxon>Actinomycetaceae</taxon>
        <taxon>Mobiluncus</taxon>
    </lineage>
</organism>
<dbReference type="RefSeq" id="WP_004008499.1">
    <property type="nucleotide sequence ID" value="NZ_GL622340.1"/>
</dbReference>
<reference evidence="7 8" key="1">
    <citation type="submission" date="2010-12" db="EMBL/GenBank/DDBJ databases">
        <authorList>
            <person name="Muzny D."/>
            <person name="Qin X."/>
            <person name="Deng J."/>
            <person name="Jiang H."/>
            <person name="Liu Y."/>
            <person name="Qu J."/>
            <person name="Song X.-Z."/>
            <person name="Zhang L."/>
            <person name="Thornton R."/>
            <person name="Coyle M."/>
            <person name="Francisco L."/>
            <person name="Jackson L."/>
            <person name="Javaid M."/>
            <person name="Korchina V."/>
            <person name="Kovar C."/>
            <person name="Mata R."/>
            <person name="Mathew T."/>
            <person name="Ngo R."/>
            <person name="Nguyen L."/>
            <person name="Nguyen N."/>
            <person name="Okwuonu G."/>
            <person name="Ongeri F."/>
            <person name="Pham C."/>
            <person name="Simmons D."/>
            <person name="Wilczek-Boney K."/>
            <person name="Hale W."/>
            <person name="Jakkamsetti A."/>
            <person name="Pham P."/>
            <person name="Ruth R."/>
            <person name="San Lucas F."/>
            <person name="Warren J."/>
            <person name="Zhang J."/>
            <person name="Zhao Z."/>
            <person name="Zhou C."/>
            <person name="Zhu D."/>
            <person name="Lee S."/>
            <person name="Bess C."/>
            <person name="Blankenburg K."/>
            <person name="Forbes L."/>
            <person name="Fu Q."/>
            <person name="Gubbala S."/>
            <person name="Hirani K."/>
            <person name="Jayaseelan J.C."/>
            <person name="Lara F."/>
            <person name="Munidasa M."/>
            <person name="Palculict T."/>
            <person name="Patil S."/>
            <person name="Pu L.-L."/>
            <person name="Saada N."/>
            <person name="Tang L."/>
            <person name="Weissenberger G."/>
            <person name="Zhu Y."/>
            <person name="Hemphill L."/>
            <person name="Shang Y."/>
            <person name="Youmans B."/>
            <person name="Ayvaz T."/>
            <person name="Ross M."/>
            <person name="Santibanez J."/>
            <person name="Aqrawi P."/>
            <person name="Gross S."/>
            <person name="Joshi V."/>
            <person name="Fowler G."/>
            <person name="Nazareth L."/>
            <person name="Reid J."/>
            <person name="Worley K."/>
            <person name="Petrosino J."/>
            <person name="Highlander S."/>
            <person name="Gibbs R."/>
        </authorList>
    </citation>
    <scope>NUCLEOTIDE SEQUENCE [LARGE SCALE GENOMIC DNA]</scope>
    <source>
        <strain evidence="7 8">ATCC 51333</strain>
    </source>
</reference>
<proteinExistence type="inferred from homology"/>
<feature type="domain" description="Nucleotidyl transferase" evidence="6">
    <location>
        <begin position="9"/>
        <end position="267"/>
    </location>
</feature>
<accession>E6LVX3</accession>
<dbReference type="HOGENOM" id="CLU_029499_1_0_11"/>
<evidence type="ECO:0000256" key="1">
    <source>
        <dbReference type="ARBA" id="ARBA00006890"/>
    </source>
</evidence>
<dbReference type="Pfam" id="PF00483">
    <property type="entry name" value="NTP_transferase"/>
    <property type="match status" value="1"/>
</dbReference>
<dbReference type="AlphaFoldDB" id="E6LVX3"/>
<comment type="similarity">
    <text evidence="1">Belongs to the UDPGP type 2 family.</text>
</comment>
<evidence type="ECO:0000256" key="5">
    <source>
        <dbReference type="ARBA" id="ARBA00048128"/>
    </source>
</evidence>
<name>E6LVX3_9ACTO</name>
<dbReference type="EMBL" id="AEPY01000001">
    <property type="protein sequence ID" value="EFU80858.1"/>
    <property type="molecule type" value="Genomic_DNA"/>
</dbReference>
<evidence type="ECO:0000256" key="2">
    <source>
        <dbReference type="ARBA" id="ARBA00012415"/>
    </source>
</evidence>
<evidence type="ECO:0000256" key="4">
    <source>
        <dbReference type="ARBA" id="ARBA00022695"/>
    </source>
</evidence>
<comment type="caution">
    <text evidence="7">The sequence shown here is derived from an EMBL/GenBank/DDBJ whole genome shotgun (WGS) entry which is preliminary data.</text>
</comment>
<dbReference type="PANTHER" id="PTHR43197">
    <property type="entry name" value="UTP--GLUCOSE-1-PHOSPHATE URIDYLYLTRANSFERASE"/>
    <property type="match status" value="1"/>
</dbReference>
<gene>
    <name evidence="7" type="ORF">HMPREF0388_0010</name>
</gene>
<sequence>MSLEVRCSVIPAAGKGTRMYPLTKSVPKELFPLVDRPVIMTVIDEALQCGIEQFHVVTSPRKATLGDFFTDTGDESDSQDLPLPQVDLVMQEQAKGLGHAVLQARDSVGEQPFVVQLPDDLYHPEDPLLQTMLDVHAITGGCVVALMKVSVAEAKLYSSARVESVDLGAAAAGHEVFKLADIIEKPDADQVRSPYALMGRYVLSPRIFEILERTAPGRNNEIQLTDALATFAEIPAHEGGGVWGVVSQGRHFDTGNLTGYLQAQMELSLENPDFGDELRKFMRGLVGTDESTVVQIPPGNVANQGRKAGAD</sequence>
<dbReference type="Gene3D" id="3.90.550.10">
    <property type="entry name" value="Spore Coat Polysaccharide Biosynthesis Protein SpsA, Chain A"/>
    <property type="match status" value="1"/>
</dbReference>
<dbReference type="PANTHER" id="PTHR43197:SF1">
    <property type="entry name" value="UTP--GLUCOSE-1-PHOSPHATE URIDYLYLTRANSFERASE"/>
    <property type="match status" value="1"/>
</dbReference>
<comment type="catalytic activity">
    <reaction evidence="5">
        <text>alpha-D-glucose 1-phosphate + UTP + H(+) = UDP-alpha-D-glucose + diphosphate</text>
        <dbReference type="Rhea" id="RHEA:19889"/>
        <dbReference type="ChEBI" id="CHEBI:15378"/>
        <dbReference type="ChEBI" id="CHEBI:33019"/>
        <dbReference type="ChEBI" id="CHEBI:46398"/>
        <dbReference type="ChEBI" id="CHEBI:58601"/>
        <dbReference type="ChEBI" id="CHEBI:58885"/>
        <dbReference type="EC" id="2.7.7.9"/>
    </reaction>
</comment>
<dbReference type="SUPFAM" id="SSF53448">
    <property type="entry name" value="Nucleotide-diphospho-sugar transferases"/>
    <property type="match status" value="1"/>
</dbReference>